<dbReference type="Gene3D" id="2.40.170.20">
    <property type="entry name" value="TonB-dependent receptor, beta-barrel domain"/>
    <property type="match status" value="1"/>
</dbReference>
<feature type="domain" description="TonB-dependent receptor plug" evidence="12">
    <location>
        <begin position="118"/>
        <end position="243"/>
    </location>
</feature>
<keyword evidence="7 8" id="KW-0998">Cell outer membrane</keyword>
<keyword evidence="5 9" id="KW-0798">TonB box</keyword>
<evidence type="ECO:0000259" key="11">
    <source>
        <dbReference type="Pfam" id="PF00593"/>
    </source>
</evidence>
<dbReference type="InterPro" id="IPR008969">
    <property type="entry name" value="CarboxyPept-like_regulatory"/>
</dbReference>
<dbReference type="PROSITE" id="PS52016">
    <property type="entry name" value="TONB_DEPENDENT_REC_3"/>
    <property type="match status" value="1"/>
</dbReference>
<evidence type="ECO:0000256" key="9">
    <source>
        <dbReference type="RuleBase" id="RU003357"/>
    </source>
</evidence>
<dbReference type="InterPro" id="IPR037066">
    <property type="entry name" value="Plug_dom_sf"/>
</dbReference>
<feature type="chain" id="PRO_5023146898" evidence="10">
    <location>
        <begin position="22"/>
        <end position="1104"/>
    </location>
</feature>
<dbReference type="AlphaFoldDB" id="A0A5D6V076"/>
<dbReference type="InterPro" id="IPR023997">
    <property type="entry name" value="TonB-dep_OMP_SusC/RagA_CS"/>
</dbReference>
<protein>
    <submittedName>
        <fullName evidence="13">SusC/RagA family TonB-linked outer membrane protein</fullName>
    </submittedName>
</protein>
<evidence type="ECO:0000256" key="6">
    <source>
        <dbReference type="ARBA" id="ARBA00023136"/>
    </source>
</evidence>
<feature type="signal peptide" evidence="10">
    <location>
        <begin position="1"/>
        <end position="21"/>
    </location>
</feature>
<keyword evidence="14" id="KW-1185">Reference proteome</keyword>
<keyword evidence="3 8" id="KW-1134">Transmembrane beta strand</keyword>
<keyword evidence="2 8" id="KW-0813">Transport</keyword>
<evidence type="ECO:0000256" key="5">
    <source>
        <dbReference type="ARBA" id="ARBA00023077"/>
    </source>
</evidence>
<dbReference type="SUPFAM" id="SSF49464">
    <property type="entry name" value="Carboxypeptidase regulatory domain-like"/>
    <property type="match status" value="1"/>
</dbReference>
<comment type="subcellular location">
    <subcellularLocation>
        <location evidence="1 8">Cell outer membrane</location>
        <topology evidence="1 8">Multi-pass membrane protein</topology>
    </subcellularLocation>
</comment>
<keyword evidence="4 8" id="KW-0812">Transmembrane</keyword>
<dbReference type="NCBIfam" id="TIGR04057">
    <property type="entry name" value="SusC_RagA_signa"/>
    <property type="match status" value="1"/>
</dbReference>
<dbReference type="InterPro" id="IPR036942">
    <property type="entry name" value="Beta-barrel_TonB_sf"/>
</dbReference>
<name>A0A5D6V076_9BACT</name>
<accession>A0A5D6V076</accession>
<evidence type="ECO:0000256" key="10">
    <source>
        <dbReference type="SAM" id="SignalP"/>
    </source>
</evidence>
<gene>
    <name evidence="13" type="ORF">FY528_12210</name>
</gene>
<dbReference type="InterPro" id="IPR039426">
    <property type="entry name" value="TonB-dep_rcpt-like"/>
</dbReference>
<comment type="similarity">
    <text evidence="8 9">Belongs to the TonB-dependent receptor family.</text>
</comment>
<evidence type="ECO:0000256" key="7">
    <source>
        <dbReference type="ARBA" id="ARBA00023237"/>
    </source>
</evidence>
<organism evidence="13 14">
    <name type="scientific">Hymenobacter lutimineralis</name>
    <dbReference type="NCBI Taxonomy" id="2606448"/>
    <lineage>
        <taxon>Bacteria</taxon>
        <taxon>Pseudomonadati</taxon>
        <taxon>Bacteroidota</taxon>
        <taxon>Cytophagia</taxon>
        <taxon>Cytophagales</taxon>
        <taxon>Hymenobacteraceae</taxon>
        <taxon>Hymenobacter</taxon>
    </lineage>
</organism>
<evidence type="ECO:0000313" key="13">
    <source>
        <dbReference type="EMBL" id="TYZ08635.1"/>
    </source>
</evidence>
<keyword evidence="10" id="KW-0732">Signal</keyword>
<evidence type="ECO:0000256" key="8">
    <source>
        <dbReference type="PROSITE-ProRule" id="PRU01360"/>
    </source>
</evidence>
<dbReference type="InterPro" id="IPR012910">
    <property type="entry name" value="Plug_dom"/>
</dbReference>
<feature type="domain" description="TonB-dependent receptor-like beta-barrel" evidence="11">
    <location>
        <begin position="454"/>
        <end position="851"/>
    </location>
</feature>
<sequence>MKKLIFLSFLFLTALLQQAVAQDRTVSGRVTDRENNQGLPGVTVLVKGTTVGASTNSDGTYSLSVPASATTLQFSFVGYRNVERAIGNSTTIDIALEVDTKQLNEVVVTALGLTQAKDEQGTATTRVGGEAVVQSGETSVITGLSGKSSGLQITRSTGDPGAGAYIQIRGQSTITGTLQPLIIVDGVPISNSSFISGTGATNTAGVAQQSRLNDINPNDIASVQILKGAAAAALWGSRAANGVMVITTKKGNSESGKLSVTYGATYSADRISYTHDLQDTYGRGSGGVAALGASTNANSYGDKISTRTGGADEVNTTGASFVAADGTVYYPITKKNSRETYLDKNFNSIFQTGHFLENSLSLSAGNKDANIYVSLSDLNQEGIIRYGSDYRRTTGRINAERRFNNVFRIAANGSYSRVVANRIQQGSNVSGLYLGYLRQAPDFDQEDYIGTYIDATGVYPNRQRSYRRQTGNNPNPIYNNPLWTIQQQKNPNEVDRFIGSTEIGLDPLPWLNFTARVGADTYSDFRRDLFPINSAENGGLGAATEELITETQLNGDFFAKATHSFSNLLSGTVLVGMNLNQRQSKNVGATYRNFILDVRDLSFFSNASRENTAAFDSETKRRNSAGYATLNLAFADQLFLNASGRLENASTFGREAKSRFFYPSADLAWQFSRLPFLADNQFLSFAKARVAYGQVGLEPQVYVTRDIFFGASNVESFGPTLDPGAYDGSFARSNLRGNPNLRPERKQETEAGLDLRFLQDRISLSGTYYYNKVTDAILQVPVASSTGYTNEWANAAELENRGVEIDLNADVIKTDKFTWNVGGNWTRNRNKVLDLRGAESIFLAGFAGTSSRAVKDQPIGVLWGGRYDRNDAGDIVLDANGFPQTAATEGVIGDPNPKWRSGLNTTLSYKGFRLFGLLETSFGGDIWAGTEGILRTFGTSKFTDSEVSLSAADAANTVTYAYDTELKRNLKVNEVYEANADGSFTFRGRIQDFGGGPVALDQSWWQSQGGGFGTLSEQFIQDATWTRIRELTLGYSLTSEKFRSLTRLNNVEFTLTGRNLAIWSKEFKGVDPETNLTGVSNGRGLEYFNNPGTRSFLVGVRITY</sequence>
<dbReference type="Pfam" id="PF07715">
    <property type="entry name" value="Plug"/>
    <property type="match status" value="1"/>
</dbReference>
<dbReference type="Pfam" id="PF00593">
    <property type="entry name" value="TonB_dep_Rec_b-barrel"/>
    <property type="match status" value="1"/>
</dbReference>
<keyword evidence="6 8" id="KW-0472">Membrane</keyword>
<comment type="caution">
    <text evidence="13">The sequence shown here is derived from an EMBL/GenBank/DDBJ whole genome shotgun (WGS) entry which is preliminary data.</text>
</comment>
<dbReference type="Gene3D" id="2.60.40.1120">
    <property type="entry name" value="Carboxypeptidase-like, regulatory domain"/>
    <property type="match status" value="1"/>
</dbReference>
<reference evidence="13 14" key="1">
    <citation type="submission" date="2019-08" db="EMBL/GenBank/DDBJ databases">
        <authorList>
            <person name="Seo M.-J."/>
        </authorList>
    </citation>
    <scope>NUCLEOTIDE SEQUENCE [LARGE SCALE GENOMIC DNA]</scope>
    <source>
        <strain evidence="13 14">KIGAM108</strain>
    </source>
</reference>
<dbReference type="Gene3D" id="2.170.130.10">
    <property type="entry name" value="TonB-dependent receptor, plug domain"/>
    <property type="match status" value="1"/>
</dbReference>
<evidence type="ECO:0000256" key="2">
    <source>
        <dbReference type="ARBA" id="ARBA00022448"/>
    </source>
</evidence>
<dbReference type="RefSeq" id="WP_149071303.1">
    <property type="nucleotide sequence ID" value="NZ_VTHL01000012.1"/>
</dbReference>
<dbReference type="Pfam" id="PF13715">
    <property type="entry name" value="CarbopepD_reg_2"/>
    <property type="match status" value="1"/>
</dbReference>
<evidence type="ECO:0000259" key="12">
    <source>
        <dbReference type="Pfam" id="PF07715"/>
    </source>
</evidence>
<evidence type="ECO:0000313" key="14">
    <source>
        <dbReference type="Proteomes" id="UP000322791"/>
    </source>
</evidence>
<proteinExistence type="inferred from homology"/>
<evidence type="ECO:0000256" key="1">
    <source>
        <dbReference type="ARBA" id="ARBA00004571"/>
    </source>
</evidence>
<dbReference type="GO" id="GO:0009279">
    <property type="term" value="C:cell outer membrane"/>
    <property type="evidence" value="ECO:0007669"/>
    <property type="project" value="UniProtKB-SubCell"/>
</dbReference>
<dbReference type="InterPro" id="IPR023996">
    <property type="entry name" value="TonB-dep_OMP_SusC/RagA"/>
</dbReference>
<dbReference type="NCBIfam" id="TIGR04056">
    <property type="entry name" value="OMP_RagA_SusC"/>
    <property type="match status" value="1"/>
</dbReference>
<evidence type="ECO:0000256" key="3">
    <source>
        <dbReference type="ARBA" id="ARBA00022452"/>
    </source>
</evidence>
<dbReference type="EMBL" id="VTHL01000012">
    <property type="protein sequence ID" value="TYZ08635.1"/>
    <property type="molecule type" value="Genomic_DNA"/>
</dbReference>
<dbReference type="Proteomes" id="UP000322791">
    <property type="component" value="Unassembled WGS sequence"/>
</dbReference>
<evidence type="ECO:0000256" key="4">
    <source>
        <dbReference type="ARBA" id="ARBA00022692"/>
    </source>
</evidence>
<dbReference type="SUPFAM" id="SSF56935">
    <property type="entry name" value="Porins"/>
    <property type="match status" value="1"/>
</dbReference>
<dbReference type="InterPro" id="IPR000531">
    <property type="entry name" value="Beta-barrel_TonB"/>
</dbReference>